<keyword evidence="3" id="KW-1185">Reference proteome</keyword>
<evidence type="ECO:0000313" key="2">
    <source>
        <dbReference type="EMBL" id="SNR73029.1"/>
    </source>
</evidence>
<dbReference type="SUPFAM" id="SSF158446">
    <property type="entry name" value="IVS-encoded protein-like"/>
    <property type="match status" value="1"/>
</dbReference>
<evidence type="ECO:0000256" key="1">
    <source>
        <dbReference type="SAM" id="Coils"/>
    </source>
</evidence>
<organism evidence="2 3">
    <name type="scientific">Dokdonia pacifica</name>
    <dbReference type="NCBI Taxonomy" id="1627892"/>
    <lineage>
        <taxon>Bacteria</taxon>
        <taxon>Pseudomonadati</taxon>
        <taxon>Bacteroidota</taxon>
        <taxon>Flavobacteriia</taxon>
        <taxon>Flavobacteriales</taxon>
        <taxon>Flavobacteriaceae</taxon>
        <taxon>Dokdonia</taxon>
    </lineage>
</organism>
<dbReference type="Pfam" id="PF05635">
    <property type="entry name" value="23S_rRNA_IVP"/>
    <property type="match status" value="1"/>
</dbReference>
<keyword evidence="1" id="KW-0175">Coiled coil</keyword>
<proteinExistence type="predicted"/>
<dbReference type="InterPro" id="IPR036583">
    <property type="entry name" value="23S_rRNA_IVS_sf"/>
</dbReference>
<dbReference type="EMBL" id="FZNY01000002">
    <property type="protein sequence ID" value="SNR73029.1"/>
    <property type="molecule type" value="Genomic_DNA"/>
</dbReference>
<gene>
    <name evidence="2" type="ORF">SAMN06265376_102252</name>
</gene>
<dbReference type="AlphaFoldDB" id="A0A238YRG9"/>
<dbReference type="RefSeq" id="WP_089371016.1">
    <property type="nucleotide sequence ID" value="NZ_BMEP01000001.1"/>
</dbReference>
<reference evidence="2 3" key="1">
    <citation type="submission" date="2017-06" db="EMBL/GenBank/DDBJ databases">
        <authorList>
            <person name="Kim H.J."/>
            <person name="Triplett B.A."/>
        </authorList>
    </citation>
    <scope>NUCLEOTIDE SEQUENCE [LARGE SCALE GENOMIC DNA]</scope>
    <source>
        <strain evidence="2 3">DSM 25597</strain>
    </source>
</reference>
<dbReference type="Gene3D" id="1.20.1440.60">
    <property type="entry name" value="23S rRNA-intervening sequence"/>
    <property type="match status" value="1"/>
</dbReference>
<sequence>MSKPYNLEERTFLFAKNVRDLIYKIPSSLANTEDGKQVIRSSGSVAANYIEANEHLSGKDFDYRIKICRKEAKESHLWLNLLNTPHNKNYKEILNQLTNEAEELKKIFSSIVQKRKKLQ</sequence>
<dbReference type="InterPro" id="IPR012657">
    <property type="entry name" value="23S_rRNA-intervening_sequence"/>
</dbReference>
<evidence type="ECO:0000313" key="3">
    <source>
        <dbReference type="Proteomes" id="UP000198379"/>
    </source>
</evidence>
<protein>
    <submittedName>
        <fullName evidence="2">Four helix bundle protein</fullName>
    </submittedName>
</protein>
<dbReference type="Proteomes" id="UP000198379">
    <property type="component" value="Unassembled WGS sequence"/>
</dbReference>
<accession>A0A238YRG9</accession>
<dbReference type="OrthoDB" id="285993at2"/>
<feature type="coiled-coil region" evidence="1">
    <location>
        <begin position="87"/>
        <end position="114"/>
    </location>
</feature>
<dbReference type="NCBIfam" id="TIGR02436">
    <property type="entry name" value="four helix bundle protein"/>
    <property type="match status" value="1"/>
</dbReference>
<name>A0A238YRG9_9FLAO</name>